<dbReference type="InterPro" id="IPR005025">
    <property type="entry name" value="FMN_Rdtase-like_dom"/>
</dbReference>
<dbReference type="InterPro" id="IPR050712">
    <property type="entry name" value="NAD(P)H-dep_reductase"/>
</dbReference>
<gene>
    <name evidence="2" type="ORF">ASTO00021_LOCUS12639</name>
</gene>
<proteinExistence type="predicted"/>
<sequence length="224" mass="24509">MAKRVLKTVVFMGSSRDMKAFWGGDKRLGDRVLKHVVEVLTQRKSNVGSVKVEHDITVFDPLEVFGEEGALKSSGSELKTPHFYFKAGSAPKEMEEMRTIIRDADAYLVVSPEYNHSVPPALSSMLGHFGGSNYAYKPSGIITYSSGPWGGARAAIAIRPLLSELGCIPVSKLCGFPSVADIFTEDGKPKDPEHRMLKQLPGLLDQLEWWAVACAEQRAKSGTP</sequence>
<dbReference type="PANTHER" id="PTHR30543">
    <property type="entry name" value="CHROMATE REDUCTASE"/>
    <property type="match status" value="1"/>
</dbReference>
<evidence type="ECO:0000313" key="2">
    <source>
        <dbReference type="EMBL" id="CAE0442527.1"/>
    </source>
</evidence>
<dbReference type="GO" id="GO:0010181">
    <property type="term" value="F:FMN binding"/>
    <property type="evidence" value="ECO:0007669"/>
    <property type="project" value="TreeGrafter"/>
</dbReference>
<dbReference type="EMBL" id="HBIN01016603">
    <property type="protein sequence ID" value="CAE0442527.1"/>
    <property type="molecule type" value="Transcribed_RNA"/>
</dbReference>
<evidence type="ECO:0000259" key="1">
    <source>
        <dbReference type="Pfam" id="PF03358"/>
    </source>
</evidence>
<protein>
    <recommendedName>
        <fullName evidence="1">NADPH-dependent FMN reductase-like domain-containing protein</fullName>
    </recommendedName>
</protein>
<dbReference type="PANTHER" id="PTHR30543:SF21">
    <property type="entry name" value="NAD(P)H-DEPENDENT FMN REDUCTASE LOT6"/>
    <property type="match status" value="1"/>
</dbReference>
<accession>A0A7S3PKR8</accession>
<dbReference type="SUPFAM" id="SSF52218">
    <property type="entry name" value="Flavoproteins"/>
    <property type="match status" value="1"/>
</dbReference>
<dbReference type="GO" id="GO:0005829">
    <property type="term" value="C:cytosol"/>
    <property type="evidence" value="ECO:0007669"/>
    <property type="project" value="TreeGrafter"/>
</dbReference>
<dbReference type="Pfam" id="PF03358">
    <property type="entry name" value="FMN_red"/>
    <property type="match status" value="1"/>
</dbReference>
<organism evidence="2">
    <name type="scientific">Aplanochytrium stocchinoi</name>
    <dbReference type="NCBI Taxonomy" id="215587"/>
    <lineage>
        <taxon>Eukaryota</taxon>
        <taxon>Sar</taxon>
        <taxon>Stramenopiles</taxon>
        <taxon>Bigyra</taxon>
        <taxon>Labyrinthulomycetes</taxon>
        <taxon>Thraustochytrida</taxon>
        <taxon>Thraustochytriidae</taxon>
        <taxon>Aplanochytrium</taxon>
    </lineage>
</organism>
<name>A0A7S3PKR8_9STRA</name>
<dbReference type="GO" id="GO:0016491">
    <property type="term" value="F:oxidoreductase activity"/>
    <property type="evidence" value="ECO:0007669"/>
    <property type="project" value="InterPro"/>
</dbReference>
<dbReference type="Gene3D" id="3.40.50.360">
    <property type="match status" value="1"/>
</dbReference>
<reference evidence="2" key="1">
    <citation type="submission" date="2021-01" db="EMBL/GenBank/DDBJ databases">
        <authorList>
            <person name="Corre E."/>
            <person name="Pelletier E."/>
            <person name="Niang G."/>
            <person name="Scheremetjew M."/>
            <person name="Finn R."/>
            <person name="Kale V."/>
            <person name="Holt S."/>
            <person name="Cochrane G."/>
            <person name="Meng A."/>
            <person name="Brown T."/>
            <person name="Cohen L."/>
        </authorList>
    </citation>
    <scope>NUCLEOTIDE SEQUENCE</scope>
    <source>
        <strain evidence="2">GSBS06</strain>
    </source>
</reference>
<dbReference type="AlphaFoldDB" id="A0A7S3PKR8"/>
<feature type="domain" description="NADPH-dependent FMN reductase-like" evidence="1">
    <location>
        <begin position="7"/>
        <end position="172"/>
    </location>
</feature>
<dbReference type="InterPro" id="IPR029039">
    <property type="entry name" value="Flavoprotein-like_sf"/>
</dbReference>